<evidence type="ECO:0000313" key="2">
    <source>
        <dbReference type="EMBL" id="TDZ58513.1"/>
    </source>
</evidence>
<feature type="region of interest" description="Disordered" evidence="1">
    <location>
        <begin position="33"/>
        <end position="68"/>
    </location>
</feature>
<name>A0A4R8RF59_COLTR</name>
<organism evidence="2 3">
    <name type="scientific">Colletotrichum trifolii</name>
    <dbReference type="NCBI Taxonomy" id="5466"/>
    <lineage>
        <taxon>Eukaryota</taxon>
        <taxon>Fungi</taxon>
        <taxon>Dikarya</taxon>
        <taxon>Ascomycota</taxon>
        <taxon>Pezizomycotina</taxon>
        <taxon>Sordariomycetes</taxon>
        <taxon>Hypocreomycetidae</taxon>
        <taxon>Glomerellales</taxon>
        <taxon>Glomerellaceae</taxon>
        <taxon>Colletotrichum</taxon>
        <taxon>Colletotrichum orbiculare species complex</taxon>
    </lineage>
</organism>
<proteinExistence type="predicted"/>
<evidence type="ECO:0000256" key="1">
    <source>
        <dbReference type="SAM" id="MobiDB-lite"/>
    </source>
</evidence>
<accession>A0A4R8RF59</accession>
<dbReference type="EMBL" id="RYZW01000043">
    <property type="protein sequence ID" value="TDZ58513.1"/>
    <property type="molecule type" value="Genomic_DNA"/>
</dbReference>
<protein>
    <submittedName>
        <fullName evidence="2">Uncharacterized protein</fullName>
    </submittedName>
</protein>
<dbReference type="Proteomes" id="UP000295703">
    <property type="component" value="Unassembled WGS sequence"/>
</dbReference>
<sequence>MCIADIGSREEYTVTGVGQGLVMAVRLPRDEGESSRILGRPRPPSWSRLRRFSRPPARPSARPMAHVRSTGAARRVGFRFLALLVIGRNHEAAAMLTQRASRRRCRLPPQSRRRRRSWPALQYFRYLDFPSAVVSLRFESRQYYSRCQKPSFTPLCLLLLTRPGSGSGLRGRLPPLGGHESRWGAR</sequence>
<gene>
    <name evidence="2" type="ORF">CTRI78_v005310</name>
</gene>
<reference evidence="2 3" key="1">
    <citation type="submission" date="2018-12" db="EMBL/GenBank/DDBJ databases">
        <title>Genome sequence and assembly of Colletotrichum trifolii.</title>
        <authorList>
            <person name="Gan P."/>
            <person name="Shirasu K."/>
        </authorList>
    </citation>
    <scope>NUCLEOTIDE SEQUENCE [LARGE SCALE GENOMIC DNA]</scope>
    <source>
        <strain evidence="2 3">543-2</strain>
    </source>
</reference>
<evidence type="ECO:0000313" key="3">
    <source>
        <dbReference type="Proteomes" id="UP000295703"/>
    </source>
</evidence>
<keyword evidence="3" id="KW-1185">Reference proteome</keyword>
<comment type="caution">
    <text evidence="2">The sequence shown here is derived from an EMBL/GenBank/DDBJ whole genome shotgun (WGS) entry which is preliminary data.</text>
</comment>
<dbReference type="AlphaFoldDB" id="A0A4R8RF59"/>